<dbReference type="GO" id="GO:0000324">
    <property type="term" value="C:fungal-type vacuole"/>
    <property type="evidence" value="ECO:0007669"/>
    <property type="project" value="TreeGrafter"/>
</dbReference>
<feature type="transmembrane region" description="Helical" evidence="8">
    <location>
        <begin position="545"/>
        <end position="564"/>
    </location>
</feature>
<evidence type="ECO:0000256" key="7">
    <source>
        <dbReference type="SAM" id="MobiDB-lite"/>
    </source>
</evidence>
<dbReference type="Proteomes" id="UP000663840">
    <property type="component" value="Unassembled WGS sequence"/>
</dbReference>
<feature type="transmembrane region" description="Helical" evidence="8">
    <location>
        <begin position="106"/>
        <end position="124"/>
    </location>
</feature>
<dbReference type="Pfam" id="PF00860">
    <property type="entry name" value="Xan_ur_permease"/>
    <property type="match status" value="1"/>
</dbReference>
<name>A0A8H2WM50_9AGAM</name>
<comment type="caution">
    <text evidence="9">The sequence shown here is derived from an EMBL/GenBank/DDBJ whole genome shotgun (WGS) entry which is preliminary data.</text>
</comment>
<evidence type="ECO:0008006" key="11">
    <source>
        <dbReference type="Google" id="ProtNLM"/>
    </source>
</evidence>
<evidence type="ECO:0000313" key="9">
    <source>
        <dbReference type="EMBL" id="CAE6385240.1"/>
    </source>
</evidence>
<reference evidence="9" key="1">
    <citation type="submission" date="2021-01" db="EMBL/GenBank/DDBJ databases">
        <authorList>
            <person name="Kaushik A."/>
        </authorList>
    </citation>
    <scope>NUCLEOTIDE SEQUENCE</scope>
    <source>
        <strain evidence="9">AG1-1A</strain>
    </source>
</reference>
<feature type="transmembrane region" description="Helical" evidence="8">
    <location>
        <begin position="270"/>
        <end position="291"/>
    </location>
</feature>
<evidence type="ECO:0000256" key="5">
    <source>
        <dbReference type="ARBA" id="ARBA00022989"/>
    </source>
</evidence>
<keyword evidence="5 8" id="KW-1133">Transmembrane helix</keyword>
<dbReference type="AlphaFoldDB" id="A0A8H2WM50"/>
<dbReference type="PROSITE" id="PS01116">
    <property type="entry name" value="XANTH_URACIL_PERMASE"/>
    <property type="match status" value="1"/>
</dbReference>
<keyword evidence="6 8" id="KW-0472">Membrane</keyword>
<evidence type="ECO:0000256" key="8">
    <source>
        <dbReference type="SAM" id="Phobius"/>
    </source>
</evidence>
<feature type="transmembrane region" description="Helical" evidence="8">
    <location>
        <begin position="584"/>
        <end position="606"/>
    </location>
</feature>
<evidence type="ECO:0000256" key="1">
    <source>
        <dbReference type="ARBA" id="ARBA00004141"/>
    </source>
</evidence>
<gene>
    <name evidence="9" type="ORF">RDB_LOCUS27453</name>
</gene>
<dbReference type="PANTHER" id="PTHR42810:SF2">
    <property type="entry name" value="PURINE PERMEASE C1399.01C-RELATED"/>
    <property type="match status" value="1"/>
</dbReference>
<feature type="transmembrane region" description="Helical" evidence="8">
    <location>
        <begin position="82"/>
        <end position="100"/>
    </location>
</feature>
<dbReference type="PANTHER" id="PTHR42810">
    <property type="entry name" value="PURINE PERMEASE C1399.01C-RELATED"/>
    <property type="match status" value="1"/>
</dbReference>
<protein>
    <recommendedName>
        <fullName evidence="11">Xanthine/uracil permease</fullName>
    </recommendedName>
</protein>
<comment type="similarity">
    <text evidence="2">Belongs to the nucleobase:cation symporter-2 (NCS2) (TC 2.A.40) family.</text>
</comment>
<accession>A0A8H2WM50</accession>
<evidence type="ECO:0000256" key="3">
    <source>
        <dbReference type="ARBA" id="ARBA00022448"/>
    </source>
</evidence>
<feature type="transmembrane region" description="Helical" evidence="8">
    <location>
        <begin position="334"/>
        <end position="352"/>
    </location>
</feature>
<proteinExistence type="inferred from homology"/>
<feature type="transmembrane region" description="Helical" evidence="8">
    <location>
        <begin position="359"/>
        <end position="378"/>
    </location>
</feature>
<dbReference type="EMBL" id="CAJMWR010000543">
    <property type="protein sequence ID" value="CAE6385240.1"/>
    <property type="molecule type" value="Genomic_DNA"/>
</dbReference>
<feature type="transmembrane region" description="Helical" evidence="8">
    <location>
        <begin position="489"/>
        <end position="508"/>
    </location>
</feature>
<sequence length="651" mass="70923">MSYVNEQPGATAPPSIDRFRGIKRYGKKFTTRDGWLGDYDFAWLCSPGLPWGKRKASRAPQFYALDADLPILLAMTCGFQHALAMLAGLITLPIIFSSALNLDGSTQAYMISASLIGCGILSLVQMSRLHIWRNYYLGTGLITVVRTSFATLSTGFSASNQISTLTEHVRPLRLRMEQSPEVLVQMLMGYYGRRNELCNTFYRILGEYSIVSTLTEHVRPLRLRMEQSPEVLVQMLMGCCLLTDYVTPIGTSLICSFLEMSMAFVPPKKLKRIFPPIVTGTVILLIGASLIGESGVLNWAGGSNDCHLRPETGIFRLCPTIFAKRPLPWGSPEFIGLGFLSFITIVLVELFGSPFLKNASIIVGLLVGCIVAGAAGYMDSSAIDRAPAITFLWVKTFKIRVYPPAILPMLAVYVSLAMEAIGDITASAEVSRVEVDGEVFDTRIQGGVLADGIGGFVSALFTVTPLSIFAQNNGVIAITRCANRTAGRWCCGFLIFFGIIGKISGVFLSIPNSVLGGVTTFLFASVMVSGIRVLATIKWQRRDRFILAAAFSFGLGDLLVPEWYTHLFDGVEANSGLQGLFDSITIVLSTPFLIAGVVAVILNLIIPPEVESLSNVVEHDVEVEAQHDRESSSIDETKKERSGDAGRVTLE</sequence>
<dbReference type="GO" id="GO:0042907">
    <property type="term" value="F:xanthine transmembrane transporter activity"/>
    <property type="evidence" value="ECO:0007669"/>
    <property type="project" value="TreeGrafter"/>
</dbReference>
<feature type="region of interest" description="Disordered" evidence="7">
    <location>
        <begin position="625"/>
        <end position="651"/>
    </location>
</feature>
<evidence type="ECO:0000256" key="4">
    <source>
        <dbReference type="ARBA" id="ARBA00022692"/>
    </source>
</evidence>
<feature type="transmembrane region" description="Helical" evidence="8">
    <location>
        <begin position="514"/>
        <end position="533"/>
    </location>
</feature>
<keyword evidence="3" id="KW-0813">Transport</keyword>
<dbReference type="NCBIfam" id="TIGR00801">
    <property type="entry name" value="ncs2"/>
    <property type="match status" value="1"/>
</dbReference>
<dbReference type="GO" id="GO:0005886">
    <property type="term" value="C:plasma membrane"/>
    <property type="evidence" value="ECO:0007669"/>
    <property type="project" value="TreeGrafter"/>
</dbReference>
<keyword evidence="4 8" id="KW-0812">Transmembrane</keyword>
<dbReference type="InterPro" id="IPR006042">
    <property type="entry name" value="Xan_ur_permease"/>
</dbReference>
<organism evidence="9 10">
    <name type="scientific">Rhizoctonia solani</name>
    <dbReference type="NCBI Taxonomy" id="456999"/>
    <lineage>
        <taxon>Eukaryota</taxon>
        <taxon>Fungi</taxon>
        <taxon>Dikarya</taxon>
        <taxon>Basidiomycota</taxon>
        <taxon>Agaricomycotina</taxon>
        <taxon>Agaricomycetes</taxon>
        <taxon>Cantharellales</taxon>
        <taxon>Ceratobasidiaceae</taxon>
        <taxon>Rhizoctonia</taxon>
    </lineage>
</organism>
<evidence type="ECO:0000256" key="2">
    <source>
        <dbReference type="ARBA" id="ARBA00008821"/>
    </source>
</evidence>
<evidence type="ECO:0000313" key="10">
    <source>
        <dbReference type="Proteomes" id="UP000663840"/>
    </source>
</evidence>
<evidence type="ECO:0000256" key="6">
    <source>
        <dbReference type="ARBA" id="ARBA00023136"/>
    </source>
</evidence>
<comment type="subcellular location">
    <subcellularLocation>
        <location evidence="1">Membrane</location>
        <topology evidence="1">Multi-pass membrane protein</topology>
    </subcellularLocation>
</comment>
<dbReference type="InterPro" id="IPR006043">
    <property type="entry name" value="NCS2"/>
</dbReference>